<gene>
    <name evidence="1" type="ORF">KI387_001272</name>
</gene>
<keyword evidence="2" id="KW-1185">Reference proteome</keyword>
<dbReference type="Gene3D" id="2.40.50.140">
    <property type="entry name" value="Nucleic acid-binding proteins"/>
    <property type="match status" value="1"/>
</dbReference>
<protein>
    <submittedName>
        <fullName evidence="1">Uncharacterized protein</fullName>
    </submittedName>
</protein>
<dbReference type="InterPro" id="IPR012340">
    <property type="entry name" value="NA-bd_OB-fold"/>
</dbReference>
<organism evidence="1 2">
    <name type="scientific">Taxus chinensis</name>
    <name type="common">Chinese yew</name>
    <name type="synonym">Taxus wallichiana var. chinensis</name>
    <dbReference type="NCBI Taxonomy" id="29808"/>
    <lineage>
        <taxon>Eukaryota</taxon>
        <taxon>Viridiplantae</taxon>
        <taxon>Streptophyta</taxon>
        <taxon>Embryophyta</taxon>
        <taxon>Tracheophyta</taxon>
        <taxon>Spermatophyta</taxon>
        <taxon>Pinopsida</taxon>
        <taxon>Pinidae</taxon>
        <taxon>Conifers II</taxon>
        <taxon>Cupressales</taxon>
        <taxon>Taxaceae</taxon>
        <taxon>Taxus</taxon>
    </lineage>
</organism>
<dbReference type="EMBL" id="JAHRHJ020000001">
    <property type="protein sequence ID" value="KAH9329164.1"/>
    <property type="molecule type" value="Genomic_DNA"/>
</dbReference>
<proteinExistence type="predicted"/>
<evidence type="ECO:0000313" key="2">
    <source>
        <dbReference type="Proteomes" id="UP000824469"/>
    </source>
</evidence>
<accession>A0AA38LME9</accession>
<evidence type="ECO:0000313" key="1">
    <source>
        <dbReference type="EMBL" id="KAH9329164.1"/>
    </source>
</evidence>
<dbReference type="Proteomes" id="UP000824469">
    <property type="component" value="Unassembled WGS sequence"/>
</dbReference>
<reference evidence="1 2" key="1">
    <citation type="journal article" date="2021" name="Nat. Plants">
        <title>The Taxus genome provides insights into paclitaxel biosynthesis.</title>
        <authorList>
            <person name="Xiong X."/>
            <person name="Gou J."/>
            <person name="Liao Q."/>
            <person name="Li Y."/>
            <person name="Zhou Q."/>
            <person name="Bi G."/>
            <person name="Li C."/>
            <person name="Du R."/>
            <person name="Wang X."/>
            <person name="Sun T."/>
            <person name="Guo L."/>
            <person name="Liang H."/>
            <person name="Lu P."/>
            <person name="Wu Y."/>
            <person name="Zhang Z."/>
            <person name="Ro D.K."/>
            <person name="Shang Y."/>
            <person name="Huang S."/>
            <person name="Yan J."/>
        </authorList>
    </citation>
    <scope>NUCLEOTIDE SEQUENCE [LARGE SCALE GENOMIC DNA]</scope>
    <source>
        <strain evidence="1">Ta-2019</strain>
    </source>
</reference>
<feature type="non-terminal residue" evidence="1">
    <location>
        <position position="51"/>
    </location>
</feature>
<sequence length="51" mass="5492">YALRVTLKDGTGELQSVTAFDETAENIMGVKAEDLQFLSIDDGATTEIADQ</sequence>
<dbReference type="AlphaFoldDB" id="A0AA38LME9"/>
<comment type="caution">
    <text evidence="1">The sequence shown here is derived from an EMBL/GenBank/DDBJ whole genome shotgun (WGS) entry which is preliminary data.</text>
</comment>
<feature type="non-terminal residue" evidence="1">
    <location>
        <position position="1"/>
    </location>
</feature>
<name>A0AA38LME9_TAXCH</name>